<proteinExistence type="predicted"/>
<protein>
    <submittedName>
        <fullName evidence="1">Uncharacterized protein</fullName>
    </submittedName>
</protein>
<dbReference type="EMBL" id="CM042047">
    <property type="protein sequence ID" value="KAI3770949.1"/>
    <property type="molecule type" value="Genomic_DNA"/>
</dbReference>
<comment type="caution">
    <text evidence="1">The sequence shown here is derived from an EMBL/GenBank/DDBJ whole genome shotgun (WGS) entry which is preliminary data.</text>
</comment>
<name>A0ACB9FHW9_ARCLA</name>
<organism evidence="1 2">
    <name type="scientific">Arctium lappa</name>
    <name type="common">Greater burdock</name>
    <name type="synonym">Lappa major</name>
    <dbReference type="NCBI Taxonomy" id="4217"/>
    <lineage>
        <taxon>Eukaryota</taxon>
        <taxon>Viridiplantae</taxon>
        <taxon>Streptophyta</taxon>
        <taxon>Embryophyta</taxon>
        <taxon>Tracheophyta</taxon>
        <taxon>Spermatophyta</taxon>
        <taxon>Magnoliopsida</taxon>
        <taxon>eudicotyledons</taxon>
        <taxon>Gunneridae</taxon>
        <taxon>Pentapetalae</taxon>
        <taxon>asterids</taxon>
        <taxon>campanulids</taxon>
        <taxon>Asterales</taxon>
        <taxon>Asteraceae</taxon>
        <taxon>Carduoideae</taxon>
        <taxon>Cardueae</taxon>
        <taxon>Arctiinae</taxon>
        <taxon>Arctium</taxon>
    </lineage>
</organism>
<dbReference type="Proteomes" id="UP001055879">
    <property type="component" value="Linkage Group LG01"/>
</dbReference>
<keyword evidence="2" id="KW-1185">Reference proteome</keyword>
<reference evidence="2" key="1">
    <citation type="journal article" date="2022" name="Mol. Ecol. Resour.">
        <title>The genomes of chicory, endive, great burdock and yacon provide insights into Asteraceae palaeo-polyploidization history and plant inulin production.</title>
        <authorList>
            <person name="Fan W."/>
            <person name="Wang S."/>
            <person name="Wang H."/>
            <person name="Wang A."/>
            <person name="Jiang F."/>
            <person name="Liu H."/>
            <person name="Zhao H."/>
            <person name="Xu D."/>
            <person name="Zhang Y."/>
        </authorList>
    </citation>
    <scope>NUCLEOTIDE SEQUENCE [LARGE SCALE GENOMIC DNA]</scope>
    <source>
        <strain evidence="2">cv. Niubang</strain>
    </source>
</reference>
<sequence length="173" mass="19405">MDLLLIKNLISAQFARSRFSLSTLLPKNLVTFVQVECSSCENTGFAEEDVATELKDPNGKVCLPVTEEELYVLQNFDIDAELVEDRGFLEGLKDLISDNNPMVVANAVATLAEIQDTSSRLVFEVLRVLDYSRISRHLLVTAGGDDWSVHLFTFWLKSMSLLLNHQRAIGLEE</sequence>
<evidence type="ECO:0000313" key="2">
    <source>
        <dbReference type="Proteomes" id="UP001055879"/>
    </source>
</evidence>
<accession>A0ACB9FHW9</accession>
<evidence type="ECO:0000313" key="1">
    <source>
        <dbReference type="EMBL" id="KAI3770949.1"/>
    </source>
</evidence>
<gene>
    <name evidence="1" type="ORF">L6452_02097</name>
</gene>
<reference evidence="1 2" key="2">
    <citation type="journal article" date="2022" name="Mol. Ecol. Resour.">
        <title>The genomes of chicory, endive, great burdock and yacon provide insights into Asteraceae paleo-polyploidization history and plant inulin production.</title>
        <authorList>
            <person name="Fan W."/>
            <person name="Wang S."/>
            <person name="Wang H."/>
            <person name="Wang A."/>
            <person name="Jiang F."/>
            <person name="Liu H."/>
            <person name="Zhao H."/>
            <person name="Xu D."/>
            <person name="Zhang Y."/>
        </authorList>
    </citation>
    <scope>NUCLEOTIDE SEQUENCE [LARGE SCALE GENOMIC DNA]</scope>
    <source>
        <strain evidence="2">cv. Niubang</strain>
    </source>
</reference>